<feature type="compositionally biased region" description="Low complexity" evidence="1">
    <location>
        <begin position="65"/>
        <end position="82"/>
    </location>
</feature>
<feature type="compositionally biased region" description="Acidic residues" evidence="1">
    <location>
        <begin position="132"/>
        <end position="150"/>
    </location>
</feature>
<feature type="region of interest" description="Disordered" evidence="1">
    <location>
        <begin position="114"/>
        <end position="160"/>
    </location>
</feature>
<dbReference type="GeneID" id="72002319"/>
<protein>
    <submittedName>
        <fullName evidence="2">Uncharacterized protein</fullName>
    </submittedName>
</protein>
<evidence type="ECO:0000313" key="3">
    <source>
        <dbReference type="Proteomes" id="UP000814176"/>
    </source>
</evidence>
<feature type="region of interest" description="Disordered" evidence="1">
    <location>
        <begin position="54"/>
        <end position="90"/>
    </location>
</feature>
<dbReference type="RefSeq" id="XP_047779351.1">
    <property type="nucleotide sequence ID" value="XM_047921587.1"/>
</dbReference>
<dbReference type="Proteomes" id="UP000814176">
    <property type="component" value="Unassembled WGS sequence"/>
</dbReference>
<sequence>MPYNSGPRTLHPRYPMNQESLTLSQEARDLSHAEEVNQQVAQMTMDNARLYRAQARAEAKDVDWSPSQQSSFSRTDSMSSDISADDDDFFDNGSPFSDDLAVVSTPARLGYSKYAQSRRITSPPGSTNGDATEADDLSEHEDDDSSETDTEATHSLASRFPEDKLDARKLRKIVEEILGRPNIENPHTQLEEIGEKHKLDRVDRLKLKQFVEDYGEQALEWDDEELVDVAQRDWPLLLENRY</sequence>
<keyword evidence="3" id="KW-1185">Reference proteome</keyword>
<reference evidence="2 3" key="1">
    <citation type="journal article" date="2021" name="Environ. Microbiol.">
        <title>Gene family expansions and transcriptome signatures uncover fungal adaptations to wood decay.</title>
        <authorList>
            <person name="Hage H."/>
            <person name="Miyauchi S."/>
            <person name="Viragh M."/>
            <person name="Drula E."/>
            <person name="Min B."/>
            <person name="Chaduli D."/>
            <person name="Navarro D."/>
            <person name="Favel A."/>
            <person name="Norest M."/>
            <person name="Lesage-Meessen L."/>
            <person name="Balint B."/>
            <person name="Merenyi Z."/>
            <person name="de Eugenio L."/>
            <person name="Morin E."/>
            <person name="Martinez A.T."/>
            <person name="Baldrian P."/>
            <person name="Stursova M."/>
            <person name="Martinez M.J."/>
            <person name="Novotny C."/>
            <person name="Magnuson J.K."/>
            <person name="Spatafora J.W."/>
            <person name="Maurice S."/>
            <person name="Pangilinan J."/>
            <person name="Andreopoulos W."/>
            <person name="LaButti K."/>
            <person name="Hundley H."/>
            <person name="Na H."/>
            <person name="Kuo A."/>
            <person name="Barry K."/>
            <person name="Lipzen A."/>
            <person name="Henrissat B."/>
            <person name="Riley R."/>
            <person name="Ahrendt S."/>
            <person name="Nagy L.G."/>
            <person name="Grigoriev I.V."/>
            <person name="Martin F."/>
            <person name="Rosso M.N."/>
        </authorList>
    </citation>
    <scope>NUCLEOTIDE SEQUENCE [LARGE SCALE GENOMIC DNA]</scope>
    <source>
        <strain evidence="2 3">CIRM-BRFM 1785</strain>
    </source>
</reference>
<accession>A0ABQ8KH64</accession>
<feature type="compositionally biased region" description="Polar residues" evidence="1">
    <location>
        <begin position="114"/>
        <end position="130"/>
    </location>
</feature>
<dbReference type="EMBL" id="JADCUA010000009">
    <property type="protein sequence ID" value="KAH9837182.1"/>
    <property type="molecule type" value="Genomic_DNA"/>
</dbReference>
<proteinExistence type="predicted"/>
<organism evidence="2 3">
    <name type="scientific">Rhodofomes roseus</name>
    <dbReference type="NCBI Taxonomy" id="34475"/>
    <lineage>
        <taxon>Eukaryota</taxon>
        <taxon>Fungi</taxon>
        <taxon>Dikarya</taxon>
        <taxon>Basidiomycota</taxon>
        <taxon>Agaricomycotina</taxon>
        <taxon>Agaricomycetes</taxon>
        <taxon>Polyporales</taxon>
        <taxon>Rhodofomes</taxon>
    </lineage>
</organism>
<gene>
    <name evidence="2" type="ORF">C8Q71DRAFT_723494</name>
</gene>
<name>A0ABQ8KH64_9APHY</name>
<evidence type="ECO:0000313" key="2">
    <source>
        <dbReference type="EMBL" id="KAH9837182.1"/>
    </source>
</evidence>
<comment type="caution">
    <text evidence="2">The sequence shown here is derived from an EMBL/GenBank/DDBJ whole genome shotgun (WGS) entry which is preliminary data.</text>
</comment>
<evidence type="ECO:0000256" key="1">
    <source>
        <dbReference type="SAM" id="MobiDB-lite"/>
    </source>
</evidence>